<feature type="transmembrane region" description="Helical" evidence="7">
    <location>
        <begin position="81"/>
        <end position="99"/>
    </location>
</feature>
<evidence type="ECO:0000313" key="8">
    <source>
        <dbReference type="EMBL" id="MBL4917870.1"/>
    </source>
</evidence>
<feature type="transmembrane region" description="Helical" evidence="7">
    <location>
        <begin position="219"/>
        <end position="242"/>
    </location>
</feature>
<keyword evidence="3 7" id="KW-0812">Transmembrane</keyword>
<evidence type="ECO:0000256" key="1">
    <source>
        <dbReference type="ARBA" id="ARBA00004141"/>
    </source>
</evidence>
<feature type="transmembrane region" description="Helical" evidence="7">
    <location>
        <begin position="271"/>
        <end position="294"/>
    </location>
</feature>
<dbReference type="PANTHER" id="PTHR21716:SF16">
    <property type="entry name" value="BLL1467 PROTEIN"/>
    <property type="match status" value="1"/>
</dbReference>
<keyword evidence="4 7" id="KW-1133">Transmembrane helix</keyword>
<organism evidence="8 9">
    <name type="scientific">Szabonella alba</name>
    <dbReference type="NCBI Taxonomy" id="2804194"/>
    <lineage>
        <taxon>Bacteria</taxon>
        <taxon>Pseudomonadati</taxon>
        <taxon>Pseudomonadota</taxon>
        <taxon>Alphaproteobacteria</taxon>
        <taxon>Rhodobacterales</taxon>
        <taxon>Paracoccaceae</taxon>
        <taxon>Szabonella</taxon>
    </lineage>
</organism>
<dbReference type="Pfam" id="PF01594">
    <property type="entry name" value="AI-2E_transport"/>
    <property type="match status" value="1"/>
</dbReference>
<feature type="transmembrane region" description="Helical" evidence="7">
    <location>
        <begin position="105"/>
        <end position="122"/>
    </location>
</feature>
<evidence type="ECO:0000256" key="6">
    <source>
        <dbReference type="SAM" id="MobiDB-lite"/>
    </source>
</evidence>
<evidence type="ECO:0000256" key="2">
    <source>
        <dbReference type="ARBA" id="ARBA00009773"/>
    </source>
</evidence>
<evidence type="ECO:0000256" key="4">
    <source>
        <dbReference type="ARBA" id="ARBA00022989"/>
    </source>
</evidence>
<sequence length="451" mass="47931">MRDSATGGGFSGNGTAFAALSAERRTIVLLTLCLPRSVPDPQGRVLFATVLIPTCLNPEPAETRLPPDQTRFPFSVASQTGSARWALIGIFIILAFAALAAGRAFLMPVTLAILLFFVFVPLRRKLDRRGVPPSVSAAAVVLILIAVLVMLVTLLSGPAGGLIDNLPMITGRLEAQFEALRGTFGAIETALEQMSDEDAESPVSGVETLLSVLAATPSLIAQTSLVLFLLFFLLASGDLLYLKIVQSFDSLGDKRRAYGALREIEDSLGSYLGSITLINAALGLSIGTLMWIWGMPSPVLFGTMAFLLNFIPYLGAVAGTAIATFVALLTFPGFQIPALVGISYFALTTIEGQLVTPYFVSRRLQMNTVVVFLAVAMWAWLWSVIGMIVAVPVLVVASVICDHVPGLEKLGNFLWGQDPPPIDAARTDTVAEQPPATTAPADPHAPPDRPA</sequence>
<reference evidence="8" key="1">
    <citation type="submission" date="2021-01" db="EMBL/GenBank/DDBJ databases">
        <title>Tabrizicola alba sp. nov. a motile alkaliphilic bacterium isolated from a soda lake.</title>
        <authorList>
            <person name="Szuroczki S."/>
            <person name="Abbaszade G."/>
            <person name="Schumann P."/>
            <person name="Toth E."/>
        </authorList>
    </citation>
    <scope>NUCLEOTIDE SEQUENCE</scope>
    <source>
        <strain evidence="8">DMG-N-6</strain>
    </source>
</reference>
<feature type="transmembrane region" description="Helical" evidence="7">
    <location>
        <begin position="380"/>
        <end position="401"/>
    </location>
</feature>
<evidence type="ECO:0000256" key="3">
    <source>
        <dbReference type="ARBA" id="ARBA00022692"/>
    </source>
</evidence>
<evidence type="ECO:0000256" key="7">
    <source>
        <dbReference type="SAM" id="Phobius"/>
    </source>
</evidence>
<gene>
    <name evidence="8" type="ORF">JL811_11625</name>
</gene>
<evidence type="ECO:0000256" key="5">
    <source>
        <dbReference type="ARBA" id="ARBA00023136"/>
    </source>
</evidence>
<name>A0A8K0VDK2_9RHOB</name>
<dbReference type="Proteomes" id="UP000648908">
    <property type="component" value="Unassembled WGS sequence"/>
</dbReference>
<comment type="similarity">
    <text evidence="2">Belongs to the autoinducer-2 exporter (AI-2E) (TC 2.A.86) family.</text>
</comment>
<keyword evidence="9" id="KW-1185">Reference proteome</keyword>
<protein>
    <submittedName>
        <fullName evidence="8">AI-2E family transporter</fullName>
    </submittedName>
</protein>
<dbReference type="AlphaFoldDB" id="A0A8K0VDK2"/>
<proteinExistence type="inferred from homology"/>
<keyword evidence="5 7" id="KW-0472">Membrane</keyword>
<feature type="transmembrane region" description="Helical" evidence="7">
    <location>
        <begin position="338"/>
        <end position="360"/>
    </location>
</feature>
<feature type="region of interest" description="Disordered" evidence="6">
    <location>
        <begin position="420"/>
        <end position="451"/>
    </location>
</feature>
<feature type="transmembrane region" description="Helical" evidence="7">
    <location>
        <begin position="134"/>
        <end position="155"/>
    </location>
</feature>
<dbReference type="PANTHER" id="PTHR21716">
    <property type="entry name" value="TRANSMEMBRANE PROTEIN"/>
    <property type="match status" value="1"/>
</dbReference>
<dbReference type="GO" id="GO:0055085">
    <property type="term" value="P:transmembrane transport"/>
    <property type="evidence" value="ECO:0007669"/>
    <property type="project" value="TreeGrafter"/>
</dbReference>
<accession>A0A8K0VDK2</accession>
<comment type="subcellular location">
    <subcellularLocation>
        <location evidence="1">Membrane</location>
        <topology evidence="1">Multi-pass membrane protein</topology>
    </subcellularLocation>
</comment>
<comment type="caution">
    <text evidence="8">The sequence shown here is derived from an EMBL/GenBank/DDBJ whole genome shotgun (WGS) entry which is preliminary data.</text>
</comment>
<dbReference type="InterPro" id="IPR002549">
    <property type="entry name" value="AI-2E-like"/>
</dbReference>
<dbReference type="EMBL" id="JAESVN010000004">
    <property type="protein sequence ID" value="MBL4917870.1"/>
    <property type="molecule type" value="Genomic_DNA"/>
</dbReference>
<feature type="transmembrane region" description="Helical" evidence="7">
    <location>
        <begin position="306"/>
        <end position="331"/>
    </location>
</feature>
<dbReference type="GO" id="GO:0016020">
    <property type="term" value="C:membrane"/>
    <property type="evidence" value="ECO:0007669"/>
    <property type="project" value="UniProtKB-SubCell"/>
</dbReference>
<evidence type="ECO:0000313" key="9">
    <source>
        <dbReference type="Proteomes" id="UP000648908"/>
    </source>
</evidence>